<feature type="region of interest" description="Disordered" evidence="1">
    <location>
        <begin position="78"/>
        <end position="293"/>
    </location>
</feature>
<feature type="compositionally biased region" description="Basic and acidic residues" evidence="1">
    <location>
        <begin position="169"/>
        <end position="180"/>
    </location>
</feature>
<feature type="compositionally biased region" description="Acidic residues" evidence="1">
    <location>
        <begin position="154"/>
        <end position="168"/>
    </location>
</feature>
<proteinExistence type="predicted"/>
<feature type="compositionally biased region" description="Basic and acidic residues" evidence="1">
    <location>
        <begin position="638"/>
        <end position="652"/>
    </location>
</feature>
<sequence length="819" mass="91392">MRNLLLLKLASGAPLPEQDSTTPASIENFTVSPQELQTTAESIEDFLKNLETDTTPATLAEDYIFITTPQTDLDELDKILSESAQEQQDDDDKTEEDTTESPTSTTTDSSTTTNDETTTQAPVTTTTTKTEEPEDSNVEEHSSNDQLEVQPADETVDDDAEPSNDLESEESKDVMEDESKPTNNASLKSNAEENDFLDNTPEEFGTAENVETEVLIENSSTGEAIGEQDENNRIEEKTDDEISENKEESLQEEEKGTNTMEETAEENKSVGTSESEVDEKITQSEDPAVEEKTEEEILAHALISAMKAGGGLDIQNSIQALLNLQKANQIGSSEEIKSEENYQSNPTEPADEQAKEEENDTIEPEETNEITELEEKNQISEHEETSEPEETPIKEHVTEAPVEEESSETMKEPALKLTSEFQRIPVSPAIQHSETNEGHEENAADESEAANDSIPEAPESSETLESLEKEYQEAVESPESLEQVDNDLPKGSEDPAVPDLLAKSEQKIEGFDGLSDAQQAQILEFIKNSVLPNKKEESPLPVVSDERMEDDEDNNEPIHHPVEDLADMGFESPEDVVQPPKILISPSDIQPEKIDSILYEDKGGKIVEYDDDEYNNAEGDESYVEPDANELELMSWEKEKSPSEIPKVEKLRTPPPSIFKHYDPEPQYDSLKAVGSLDHYIDIQTELESSGDHSEIMEEIFHDKPNEMDSIFDIPQVEVAKGSKLQLEDLIFQKKDLHEDKYRALEREEVENTKASHKGWMVFMMLIGILFIATTRRKVRRLIPASTRQRSPSLGGRPKGPLIAEKTATGDPWDWGKGD</sequence>
<accession>E4YSS3</accession>
<feature type="compositionally biased region" description="Basic and acidic residues" evidence="1">
    <location>
        <begin position="278"/>
        <end position="293"/>
    </location>
</feature>
<reference evidence="2" key="1">
    <citation type="journal article" date="2010" name="Science">
        <title>Plasticity of animal genome architecture unmasked by rapid evolution of a pelagic tunicate.</title>
        <authorList>
            <person name="Denoeud F."/>
            <person name="Henriet S."/>
            <person name="Mungpakdee S."/>
            <person name="Aury J.M."/>
            <person name="Da Silva C."/>
            <person name="Brinkmann H."/>
            <person name="Mikhaleva J."/>
            <person name="Olsen L.C."/>
            <person name="Jubin C."/>
            <person name="Canestro C."/>
            <person name="Bouquet J.M."/>
            <person name="Danks G."/>
            <person name="Poulain J."/>
            <person name="Campsteijn C."/>
            <person name="Adamski M."/>
            <person name="Cross I."/>
            <person name="Yadetie F."/>
            <person name="Muffato M."/>
            <person name="Louis A."/>
            <person name="Butcher S."/>
            <person name="Tsagkogeorga G."/>
            <person name="Konrad A."/>
            <person name="Singh S."/>
            <person name="Jensen M.F."/>
            <person name="Cong E.H."/>
            <person name="Eikeseth-Otteraa H."/>
            <person name="Noel B."/>
            <person name="Anthouard V."/>
            <person name="Porcel B.M."/>
            <person name="Kachouri-Lafond R."/>
            <person name="Nishino A."/>
            <person name="Ugolini M."/>
            <person name="Chourrout P."/>
            <person name="Nishida H."/>
            <person name="Aasland R."/>
            <person name="Huzurbazar S."/>
            <person name="Westhof E."/>
            <person name="Delsuc F."/>
            <person name="Lehrach H."/>
            <person name="Reinhardt R."/>
            <person name="Weissenbach J."/>
            <person name="Roy S.W."/>
            <person name="Artiguenave F."/>
            <person name="Postlethwait J.H."/>
            <person name="Manak J.R."/>
            <person name="Thompson E.M."/>
            <person name="Jaillon O."/>
            <person name="Du Pasquier L."/>
            <person name="Boudinot P."/>
            <person name="Liberles D.A."/>
            <person name="Volff J.N."/>
            <person name="Philippe H."/>
            <person name="Lenhard B."/>
            <person name="Roest Crollius H."/>
            <person name="Wincker P."/>
            <person name="Chourrout D."/>
        </authorList>
    </citation>
    <scope>NUCLEOTIDE SEQUENCE [LARGE SCALE GENOMIC DNA]</scope>
</reference>
<protein>
    <submittedName>
        <fullName evidence="2">Uncharacterized protein</fullName>
    </submittedName>
</protein>
<name>E4YSS3_OIKDI</name>
<evidence type="ECO:0000256" key="1">
    <source>
        <dbReference type="SAM" id="MobiDB-lite"/>
    </source>
</evidence>
<dbReference type="AlphaFoldDB" id="E4YSS3"/>
<feature type="region of interest" description="Disordered" evidence="1">
    <location>
        <begin position="533"/>
        <end position="561"/>
    </location>
</feature>
<feature type="region of interest" description="Disordered" evidence="1">
    <location>
        <begin position="783"/>
        <end position="819"/>
    </location>
</feature>
<feature type="compositionally biased region" description="Acidic residues" evidence="1">
    <location>
        <begin position="87"/>
        <end position="99"/>
    </location>
</feature>
<feature type="region of interest" description="Disordered" evidence="1">
    <location>
        <begin position="638"/>
        <end position="664"/>
    </location>
</feature>
<feature type="compositionally biased region" description="Low complexity" evidence="1">
    <location>
        <begin position="450"/>
        <end position="464"/>
    </location>
</feature>
<feature type="region of interest" description="Disordered" evidence="1">
    <location>
        <begin position="332"/>
        <end position="504"/>
    </location>
</feature>
<feature type="compositionally biased region" description="Basic and acidic residues" evidence="1">
    <location>
        <begin position="243"/>
        <end position="256"/>
    </location>
</feature>
<evidence type="ECO:0000313" key="2">
    <source>
        <dbReference type="EMBL" id="CBY38512.1"/>
    </source>
</evidence>
<gene>
    <name evidence="2" type="ORF">GSOID_T00032460001</name>
</gene>
<organism evidence="2">
    <name type="scientific">Oikopleura dioica</name>
    <name type="common">Tunicate</name>
    <dbReference type="NCBI Taxonomy" id="34765"/>
    <lineage>
        <taxon>Eukaryota</taxon>
        <taxon>Metazoa</taxon>
        <taxon>Chordata</taxon>
        <taxon>Tunicata</taxon>
        <taxon>Appendicularia</taxon>
        <taxon>Copelata</taxon>
        <taxon>Oikopleuridae</taxon>
        <taxon>Oikopleura</taxon>
    </lineage>
</organism>
<dbReference type="EMBL" id="FN655246">
    <property type="protein sequence ID" value="CBY38512.1"/>
    <property type="molecule type" value="Genomic_DNA"/>
</dbReference>
<feature type="compositionally biased region" description="Basic and acidic residues" evidence="1">
    <location>
        <begin position="373"/>
        <end position="398"/>
    </location>
</feature>
<feature type="compositionally biased region" description="Acidic residues" evidence="1">
    <location>
        <begin position="349"/>
        <end position="372"/>
    </location>
</feature>
<dbReference type="Proteomes" id="UP000011014">
    <property type="component" value="Unassembled WGS sequence"/>
</dbReference>
<feature type="compositionally biased region" description="Low complexity" evidence="1">
    <location>
        <begin position="100"/>
        <end position="128"/>
    </location>
</feature>